<dbReference type="RefSeq" id="WP_284197516.1">
    <property type="nucleotide sequence ID" value="NZ_BSOG01000004.1"/>
</dbReference>
<protein>
    <recommendedName>
        <fullName evidence="1">ATP-grasp domain-containing protein</fullName>
    </recommendedName>
</protein>
<organism evidence="2 3">
    <name type="scientific">Chitinimonas prasina</name>
    <dbReference type="NCBI Taxonomy" id="1434937"/>
    <lineage>
        <taxon>Bacteria</taxon>
        <taxon>Pseudomonadati</taxon>
        <taxon>Pseudomonadota</taxon>
        <taxon>Betaproteobacteria</taxon>
        <taxon>Neisseriales</taxon>
        <taxon>Chitinibacteraceae</taxon>
        <taxon>Chitinimonas</taxon>
    </lineage>
</organism>
<dbReference type="Proteomes" id="UP001156706">
    <property type="component" value="Unassembled WGS sequence"/>
</dbReference>
<reference evidence="3" key="1">
    <citation type="journal article" date="2019" name="Int. J. Syst. Evol. Microbiol.">
        <title>The Global Catalogue of Microorganisms (GCM) 10K type strain sequencing project: providing services to taxonomists for standard genome sequencing and annotation.</title>
        <authorList>
            <consortium name="The Broad Institute Genomics Platform"/>
            <consortium name="The Broad Institute Genome Sequencing Center for Infectious Disease"/>
            <person name="Wu L."/>
            <person name="Ma J."/>
        </authorList>
    </citation>
    <scope>NUCLEOTIDE SEQUENCE [LARGE SCALE GENOMIC DNA]</scope>
    <source>
        <strain evidence="3">NBRC 110044</strain>
    </source>
</reference>
<keyword evidence="3" id="KW-1185">Reference proteome</keyword>
<evidence type="ECO:0000313" key="3">
    <source>
        <dbReference type="Proteomes" id="UP001156706"/>
    </source>
</evidence>
<evidence type="ECO:0000259" key="1">
    <source>
        <dbReference type="Pfam" id="PF18299"/>
    </source>
</evidence>
<gene>
    <name evidence="2" type="ORF">GCM10007907_32330</name>
</gene>
<feature type="domain" description="ATP-grasp" evidence="1">
    <location>
        <begin position="83"/>
        <end position="236"/>
    </location>
</feature>
<proteinExistence type="predicted"/>
<accession>A0ABQ5YJ12</accession>
<sequence>MNQPTLILTPRYTEDAQALWRAANQLGWHVERLSSWRIPETYLSLSEPVLYLEALFGPTLAEQMGVTLLNPPEDWLVGLPDRYRKRQITMTSLGVARDRTEPAFIKPPNDKSFIAKVYTGADLPSDLPGEMSVLVSEVVTWESEFRCFVLNRQLRTYSIYARLGELQDELGYQTTTEEQLALEHFMAELLLDMSVPLPEAIVVDVGYIQGRGWACIELNAAWGAGIYGCDPIQALAVIRCASQSRQSCKAVE</sequence>
<evidence type="ECO:0000313" key="2">
    <source>
        <dbReference type="EMBL" id="GLR14443.1"/>
    </source>
</evidence>
<dbReference type="EMBL" id="BSOG01000004">
    <property type="protein sequence ID" value="GLR14443.1"/>
    <property type="molecule type" value="Genomic_DNA"/>
</dbReference>
<dbReference type="Pfam" id="PF18299">
    <property type="entry name" value="R2K_2"/>
    <property type="match status" value="1"/>
</dbReference>
<comment type="caution">
    <text evidence="2">The sequence shown here is derived from an EMBL/GenBank/DDBJ whole genome shotgun (WGS) entry which is preliminary data.</text>
</comment>
<dbReference type="InterPro" id="IPR041261">
    <property type="entry name" value="R2K_2"/>
</dbReference>
<name>A0ABQ5YJ12_9NEIS</name>